<evidence type="ECO:0000313" key="1">
    <source>
        <dbReference type="EMBL" id="PLS07581.1"/>
    </source>
</evidence>
<evidence type="ECO:0000313" key="2">
    <source>
        <dbReference type="Proteomes" id="UP000234803"/>
    </source>
</evidence>
<accession>A0A9Q6A9P6</accession>
<dbReference type="Proteomes" id="UP000234803">
    <property type="component" value="Unassembled WGS sequence"/>
</dbReference>
<gene>
    <name evidence="1" type="ORF">CUU63_09795</name>
</gene>
<name>A0A9Q6A9P6_9BACI</name>
<proteinExistence type="predicted"/>
<dbReference type="AlphaFoldDB" id="A0A9Q6A9P6"/>
<organism evidence="1 2">
    <name type="scientific">Bacillus halotolerans</name>
    <dbReference type="NCBI Taxonomy" id="260554"/>
    <lineage>
        <taxon>Bacteria</taxon>
        <taxon>Bacillati</taxon>
        <taxon>Bacillota</taxon>
        <taxon>Bacilli</taxon>
        <taxon>Bacillales</taxon>
        <taxon>Bacillaceae</taxon>
        <taxon>Bacillus</taxon>
    </lineage>
</organism>
<sequence length="168" mass="19299">MSMTVEQMTKVFRLVMDDVELNRLLYYKTDPLSPSHPDVQSLENYYDSTNDSPAIINTIFKRAPKTDDLSDSPLCRMCVYLGNASPKTSNQSAMLLDQDLMIDVFTHINTFEETEFRNLKINDRINKLLFNQNFAGIGKTNSYKRLLITNPPDGYLGYKLIYTFGAMK</sequence>
<protein>
    <submittedName>
        <fullName evidence="1">Uncharacterized protein</fullName>
    </submittedName>
</protein>
<dbReference type="EMBL" id="PGUV01000007">
    <property type="protein sequence ID" value="PLS07581.1"/>
    <property type="molecule type" value="Genomic_DNA"/>
</dbReference>
<dbReference type="RefSeq" id="WP_101860433.1">
    <property type="nucleotide sequence ID" value="NZ_PGUV01000007.1"/>
</dbReference>
<reference evidence="1 2" key="1">
    <citation type="submission" date="2017-12" db="EMBL/GenBank/DDBJ databases">
        <title>Comparative Functional Genomics of Dry Heat Resistant strains isolated from the Viking Spacecraft.</title>
        <authorList>
            <person name="Seuylemezian A."/>
            <person name="Cooper K."/>
            <person name="Vaishampayan P."/>
        </authorList>
    </citation>
    <scope>NUCLEOTIDE SEQUENCE [LARGE SCALE GENOMIC DNA]</scope>
    <source>
        <strain evidence="1 2">V48-19</strain>
    </source>
</reference>
<comment type="caution">
    <text evidence="1">The sequence shown here is derived from an EMBL/GenBank/DDBJ whole genome shotgun (WGS) entry which is preliminary data.</text>
</comment>